<proteinExistence type="predicted"/>
<dbReference type="Gene3D" id="1.50.10.10">
    <property type="match status" value="1"/>
</dbReference>
<dbReference type="GO" id="GO:0005975">
    <property type="term" value="P:carbohydrate metabolic process"/>
    <property type="evidence" value="ECO:0007669"/>
    <property type="project" value="InterPro"/>
</dbReference>
<organism evidence="2 3">
    <name type="scientific">Alistipes dispar</name>
    <dbReference type="NCBI Taxonomy" id="2585119"/>
    <lineage>
        <taxon>Bacteria</taxon>
        <taxon>Pseudomonadati</taxon>
        <taxon>Bacteroidota</taxon>
        <taxon>Bacteroidia</taxon>
        <taxon>Bacteroidales</taxon>
        <taxon>Rikenellaceae</taxon>
        <taxon>Alistipes</taxon>
    </lineage>
</organism>
<dbReference type="RefSeq" id="WP_141427430.1">
    <property type="nucleotide sequence ID" value="NZ_AP019736.1"/>
</dbReference>
<keyword evidence="1" id="KW-0732">Signal</keyword>
<gene>
    <name evidence="2" type="ORF">A5CPEGH6_00440</name>
</gene>
<dbReference type="InterPro" id="IPR008928">
    <property type="entry name" value="6-hairpin_glycosidase_sf"/>
</dbReference>
<protein>
    <recommendedName>
        <fullName evidence="4">Six-hairpin glycosidase-like protein</fullName>
    </recommendedName>
</protein>
<evidence type="ECO:0000256" key="1">
    <source>
        <dbReference type="SAM" id="SignalP"/>
    </source>
</evidence>
<feature type="signal peptide" evidence="1">
    <location>
        <begin position="1"/>
        <end position="20"/>
    </location>
</feature>
<name>A0A4Y1WYS1_9BACT</name>
<dbReference type="SUPFAM" id="SSF48208">
    <property type="entry name" value="Six-hairpin glycosidases"/>
    <property type="match status" value="1"/>
</dbReference>
<dbReference type="Proteomes" id="UP000319374">
    <property type="component" value="Chromosome"/>
</dbReference>
<dbReference type="OrthoDB" id="2490189at2"/>
<dbReference type="InterPro" id="IPR012341">
    <property type="entry name" value="6hp_glycosidase-like_sf"/>
</dbReference>
<feature type="chain" id="PRO_5021462771" description="Six-hairpin glycosidase-like protein" evidence="1">
    <location>
        <begin position="21"/>
        <end position="672"/>
    </location>
</feature>
<dbReference type="AlphaFoldDB" id="A0A4Y1WYS1"/>
<sequence>MKKNCFTAVVSLLCASALFAADGPQGTRWRIAPDGNPAIEWIVREGDAHRDHLEMSGLRVSVVVRYGVDADGGFRLNRNVVWPMLRTVPNNTHASLMRRFAWDVPAMIEADGEELRGERVRRIRFDGTLTVESDWESAGGQPLSLTRVLFPSVDAPVYCEKYVLRNGGSAPVLVEIPAARSVIRTRADKGVEGSYELVAEIRGDTTLTLAPQEEVAFGAFFGGRKAGERPSSLDMDTELAARRGLIARLQEDLVLDTPDPVVDAMFAFAKIRAAESIYATRGGLMHGPGGERYYAAIWANDQAEYINPFFPYLGYENGNRSALCSFGHFARYMNPGFRPVPSSVIAEGTGIWNGAGDRGDAAMIAYGASRYALARGDRREAGELWPLVEWCLEYCRRQLTPDGVVASDSDELEGRFPAGDANLCTSSLYYDALLSASMLGRELHKPAAQTAAYRREAAALREAIERHFGARVEGFDTYRYYEGNDRLRAWICIPLTVGIDTRSEETVRALFSPALWTENGLLTQSGDKTFWDRATLYALRGAYACGETGKTTDYLSFYSARRLLGDHVPYAIEAWPEGGQRHLSAESGLYCRILTEGVFGIRPTGLRSFDLTPRLPAKWERMSLRNIRAFGSCFDVEVARADKGLEVRVTAGDRVVCRRTIRDGRTLHVSLD</sequence>
<evidence type="ECO:0000313" key="3">
    <source>
        <dbReference type="Proteomes" id="UP000319374"/>
    </source>
</evidence>
<accession>A0A4Y1WYS1</accession>
<reference evidence="3" key="1">
    <citation type="submission" date="2019-06" db="EMBL/GenBank/DDBJ databases">
        <title>Alistipes onderdonkii subsp. vulgaris subsp. nov., Alistipes dispar sp. nov. and Alistipes communis sp. nov., isolated from human faeces, and creation of Alistipes onderdonkii subsp. onderdonkii subsp. nov.</title>
        <authorList>
            <person name="Sakamoto M."/>
            <person name="Ikeyama N."/>
            <person name="Ogata Y."/>
            <person name="Suda W."/>
            <person name="Iino T."/>
            <person name="Hattori M."/>
            <person name="Ohkuma M."/>
        </authorList>
    </citation>
    <scope>NUCLEOTIDE SEQUENCE [LARGE SCALE GENOMIC DNA]</scope>
    <source>
        <strain evidence="3">5CPEGH6</strain>
    </source>
</reference>
<keyword evidence="3" id="KW-1185">Reference proteome</keyword>
<evidence type="ECO:0008006" key="4">
    <source>
        <dbReference type="Google" id="ProtNLM"/>
    </source>
</evidence>
<dbReference type="EMBL" id="AP019736">
    <property type="protein sequence ID" value="BBL05406.1"/>
    <property type="molecule type" value="Genomic_DNA"/>
</dbReference>
<dbReference type="KEGG" id="ada:A5CPEGH6_00440"/>
<dbReference type="GeneID" id="98672018"/>
<evidence type="ECO:0000313" key="2">
    <source>
        <dbReference type="EMBL" id="BBL05406.1"/>
    </source>
</evidence>